<dbReference type="FunFam" id="3.80.10.10:FF:000676">
    <property type="entry name" value="LRR receptor-like serine/threonine-protein kinase FLS2"/>
    <property type="match status" value="1"/>
</dbReference>
<dbReference type="FunFam" id="3.80.10.10:FF:000544">
    <property type="entry name" value="Leucine-rich repeat receptor-like serine/threonine-protein kinase BAM3"/>
    <property type="match status" value="1"/>
</dbReference>
<dbReference type="SMART" id="SM00369">
    <property type="entry name" value="LRR_TYP"/>
    <property type="match status" value="10"/>
</dbReference>
<comment type="similarity">
    <text evidence="2">Belongs to the protein kinase superfamily. Ser/Thr protein kinase family.</text>
</comment>
<dbReference type="PROSITE" id="PS00108">
    <property type="entry name" value="PROTEIN_KINASE_ST"/>
    <property type="match status" value="1"/>
</dbReference>
<dbReference type="GO" id="GO:0004672">
    <property type="term" value="F:protein kinase activity"/>
    <property type="evidence" value="ECO:0007669"/>
    <property type="project" value="InterPro"/>
</dbReference>
<feature type="transmembrane region" description="Helical" evidence="13">
    <location>
        <begin position="643"/>
        <end position="667"/>
    </location>
</feature>
<keyword evidence="6 13" id="KW-0812">Transmembrane</keyword>
<feature type="domain" description="Protein kinase" evidence="15">
    <location>
        <begin position="703"/>
        <end position="987"/>
    </location>
</feature>
<keyword evidence="5" id="KW-0433">Leucine-rich repeat</keyword>
<organism evidence="16 17">
    <name type="scientific">Helianthus annuus</name>
    <name type="common">Common sunflower</name>
    <dbReference type="NCBI Taxonomy" id="4232"/>
    <lineage>
        <taxon>Eukaryota</taxon>
        <taxon>Viridiplantae</taxon>
        <taxon>Streptophyta</taxon>
        <taxon>Embryophyta</taxon>
        <taxon>Tracheophyta</taxon>
        <taxon>Spermatophyta</taxon>
        <taxon>Magnoliopsida</taxon>
        <taxon>eudicotyledons</taxon>
        <taxon>Gunneridae</taxon>
        <taxon>Pentapetalae</taxon>
        <taxon>asterids</taxon>
        <taxon>campanulids</taxon>
        <taxon>Asterales</taxon>
        <taxon>Asteraceae</taxon>
        <taxon>Asteroideae</taxon>
        <taxon>Heliantheae alliance</taxon>
        <taxon>Heliantheae</taxon>
        <taxon>Helianthus</taxon>
    </lineage>
</organism>
<evidence type="ECO:0000256" key="8">
    <source>
        <dbReference type="ARBA" id="ARBA00022737"/>
    </source>
</evidence>
<evidence type="ECO:0000256" key="10">
    <source>
        <dbReference type="ARBA" id="ARBA00023136"/>
    </source>
</evidence>
<evidence type="ECO:0000256" key="7">
    <source>
        <dbReference type="ARBA" id="ARBA00022729"/>
    </source>
</evidence>
<dbReference type="InterPro" id="IPR003591">
    <property type="entry name" value="Leu-rich_rpt_typical-subtyp"/>
</dbReference>
<evidence type="ECO:0000256" key="14">
    <source>
        <dbReference type="SAM" id="SignalP"/>
    </source>
</evidence>
<dbReference type="GO" id="GO:0005524">
    <property type="term" value="F:ATP binding"/>
    <property type="evidence" value="ECO:0007669"/>
    <property type="project" value="InterPro"/>
</dbReference>
<dbReference type="InterPro" id="IPR000719">
    <property type="entry name" value="Prot_kinase_dom"/>
</dbReference>
<dbReference type="GO" id="GO:0051707">
    <property type="term" value="P:response to other organism"/>
    <property type="evidence" value="ECO:0007669"/>
    <property type="project" value="UniProtKB-ARBA"/>
</dbReference>
<dbReference type="InterPro" id="IPR013210">
    <property type="entry name" value="LRR_N_plant-typ"/>
</dbReference>
<dbReference type="Proteomes" id="UP000215914">
    <property type="component" value="Unassembled WGS sequence"/>
</dbReference>
<evidence type="ECO:0000256" key="5">
    <source>
        <dbReference type="ARBA" id="ARBA00022614"/>
    </source>
</evidence>
<evidence type="ECO:0000259" key="15">
    <source>
        <dbReference type="PROSITE" id="PS50011"/>
    </source>
</evidence>
<proteinExistence type="inferred from homology"/>
<dbReference type="Pfam" id="PF23598">
    <property type="entry name" value="LRR_14"/>
    <property type="match status" value="2"/>
</dbReference>
<keyword evidence="10 13" id="KW-0472">Membrane</keyword>
<reference evidence="16" key="2">
    <citation type="submission" date="2020-06" db="EMBL/GenBank/DDBJ databases">
        <title>Helianthus annuus Genome sequencing and assembly Release 2.</title>
        <authorList>
            <person name="Gouzy J."/>
            <person name="Langlade N."/>
            <person name="Munos S."/>
        </authorList>
    </citation>
    <scope>NUCLEOTIDE SEQUENCE</scope>
    <source>
        <tissue evidence="16">Leaves</tissue>
    </source>
</reference>
<dbReference type="SUPFAM" id="SSF56112">
    <property type="entry name" value="Protein kinase-like (PK-like)"/>
    <property type="match status" value="1"/>
</dbReference>
<dbReference type="InterPro" id="IPR008271">
    <property type="entry name" value="Ser/Thr_kinase_AS"/>
</dbReference>
<evidence type="ECO:0000256" key="13">
    <source>
        <dbReference type="SAM" id="Phobius"/>
    </source>
</evidence>
<dbReference type="FunFam" id="3.80.10.10:FF:000095">
    <property type="entry name" value="LRR receptor-like serine/threonine-protein kinase GSO1"/>
    <property type="match status" value="1"/>
</dbReference>
<comment type="subcellular location">
    <subcellularLocation>
        <location evidence="1">Cell membrane</location>
        <topology evidence="1">Single-pass type I membrane protein</topology>
    </subcellularLocation>
</comment>
<name>A0A9K3NSM0_HELAN</name>
<dbReference type="FunFam" id="1.10.510.10:FF:001387">
    <property type="entry name" value="LRR receptor-like serine/threonine-protein kinase FLS2"/>
    <property type="match status" value="1"/>
</dbReference>
<evidence type="ECO:0000256" key="3">
    <source>
        <dbReference type="ARBA" id="ARBA00009592"/>
    </source>
</evidence>
<evidence type="ECO:0000313" key="17">
    <source>
        <dbReference type="Proteomes" id="UP000215914"/>
    </source>
</evidence>
<evidence type="ECO:0000256" key="9">
    <source>
        <dbReference type="ARBA" id="ARBA00022989"/>
    </source>
</evidence>
<dbReference type="FunFam" id="3.80.10.10:FF:000383">
    <property type="entry name" value="Leucine-rich repeat receptor protein kinase EMS1"/>
    <property type="match status" value="1"/>
</dbReference>
<dbReference type="PANTHER" id="PTHR48052:SF81">
    <property type="entry name" value="LEUCINE-RICH REPEAT-CONTAINING N-TERMINAL PLANT-TYPE DOMAIN-CONTAINING PROTEIN"/>
    <property type="match status" value="1"/>
</dbReference>
<evidence type="ECO:0000256" key="6">
    <source>
        <dbReference type="ARBA" id="ARBA00022692"/>
    </source>
</evidence>
<keyword evidence="11" id="KW-0675">Receptor</keyword>
<evidence type="ECO:0000313" key="16">
    <source>
        <dbReference type="EMBL" id="KAF5811324.1"/>
    </source>
</evidence>
<dbReference type="FunFam" id="3.80.10.10:FF:000719">
    <property type="entry name" value="MDIS1-interacting receptor like kinase 2 isoform A"/>
    <property type="match status" value="1"/>
</dbReference>
<dbReference type="SMART" id="SM00220">
    <property type="entry name" value="S_TKc"/>
    <property type="match status" value="1"/>
</dbReference>
<gene>
    <name evidence="16" type="ORF">HanXRQr2_Chr04g0180121</name>
</gene>
<dbReference type="InterPro" id="IPR032675">
    <property type="entry name" value="LRR_dom_sf"/>
</dbReference>
<dbReference type="Gramene" id="mRNA:HanXRQr2_Chr04g0180121">
    <property type="protein sequence ID" value="mRNA:HanXRQr2_Chr04g0180121"/>
    <property type="gene ID" value="HanXRQr2_Chr04g0180121"/>
</dbReference>
<dbReference type="PROSITE" id="PS50011">
    <property type="entry name" value="PROTEIN_KINASE_DOM"/>
    <property type="match status" value="1"/>
</dbReference>
<dbReference type="CDD" id="cd14066">
    <property type="entry name" value="STKc_IRAK"/>
    <property type="match status" value="1"/>
</dbReference>
<evidence type="ECO:0000256" key="2">
    <source>
        <dbReference type="ARBA" id="ARBA00008684"/>
    </source>
</evidence>
<dbReference type="EMBL" id="MNCJ02000319">
    <property type="protein sequence ID" value="KAF5811324.1"/>
    <property type="molecule type" value="Genomic_DNA"/>
</dbReference>
<dbReference type="Gene3D" id="3.30.200.20">
    <property type="entry name" value="Phosphorylase Kinase, domain 1"/>
    <property type="match status" value="1"/>
</dbReference>
<evidence type="ECO:0000256" key="11">
    <source>
        <dbReference type="ARBA" id="ARBA00023170"/>
    </source>
</evidence>
<feature type="signal peptide" evidence="14">
    <location>
        <begin position="1"/>
        <end position="19"/>
    </location>
</feature>
<keyword evidence="8" id="KW-0677">Repeat</keyword>
<dbReference type="InterPro" id="IPR055414">
    <property type="entry name" value="LRR_R13L4/SHOC2-like"/>
</dbReference>
<keyword evidence="12" id="KW-0325">Glycoprotein</keyword>
<dbReference type="Pfam" id="PF00560">
    <property type="entry name" value="LRR_1"/>
    <property type="match status" value="5"/>
</dbReference>
<dbReference type="PANTHER" id="PTHR48052">
    <property type="entry name" value="UNNAMED PRODUCT"/>
    <property type="match status" value="1"/>
</dbReference>
<dbReference type="PROSITE" id="PS51450">
    <property type="entry name" value="LRR"/>
    <property type="match status" value="1"/>
</dbReference>
<evidence type="ECO:0000256" key="4">
    <source>
        <dbReference type="ARBA" id="ARBA00022475"/>
    </source>
</evidence>
<feature type="chain" id="PRO_5039951069" description="Protein kinase domain-containing protein" evidence="14">
    <location>
        <begin position="20"/>
        <end position="991"/>
    </location>
</feature>
<dbReference type="Gene3D" id="1.10.510.10">
    <property type="entry name" value="Transferase(Phosphotransferase) domain 1"/>
    <property type="match status" value="1"/>
</dbReference>
<dbReference type="InterPro" id="IPR001611">
    <property type="entry name" value="Leu-rich_rpt"/>
</dbReference>
<evidence type="ECO:0000256" key="1">
    <source>
        <dbReference type="ARBA" id="ARBA00004251"/>
    </source>
</evidence>
<keyword evidence="9 13" id="KW-1133">Transmembrane helix</keyword>
<keyword evidence="7 14" id="KW-0732">Signal</keyword>
<dbReference type="InterPro" id="IPR011009">
    <property type="entry name" value="Kinase-like_dom_sf"/>
</dbReference>
<dbReference type="AlphaFoldDB" id="A0A9K3NSM0"/>
<keyword evidence="17" id="KW-1185">Reference proteome</keyword>
<dbReference type="Pfam" id="PF08263">
    <property type="entry name" value="LRRNT_2"/>
    <property type="match status" value="1"/>
</dbReference>
<dbReference type="GO" id="GO:0006952">
    <property type="term" value="P:defense response"/>
    <property type="evidence" value="ECO:0007669"/>
    <property type="project" value="UniProtKB-ARBA"/>
</dbReference>
<comment type="similarity">
    <text evidence="3">Belongs to the RLP family.</text>
</comment>
<evidence type="ECO:0000256" key="12">
    <source>
        <dbReference type="ARBA" id="ARBA00023180"/>
    </source>
</evidence>
<keyword evidence="4" id="KW-1003">Cell membrane</keyword>
<reference evidence="16" key="1">
    <citation type="journal article" date="2017" name="Nature">
        <title>The sunflower genome provides insights into oil metabolism, flowering and Asterid evolution.</title>
        <authorList>
            <person name="Badouin H."/>
            <person name="Gouzy J."/>
            <person name="Grassa C.J."/>
            <person name="Murat F."/>
            <person name="Staton S.E."/>
            <person name="Cottret L."/>
            <person name="Lelandais-Briere C."/>
            <person name="Owens G.L."/>
            <person name="Carrere S."/>
            <person name="Mayjonade B."/>
            <person name="Legrand L."/>
            <person name="Gill N."/>
            <person name="Kane N.C."/>
            <person name="Bowers J.E."/>
            <person name="Hubner S."/>
            <person name="Bellec A."/>
            <person name="Berard A."/>
            <person name="Berges H."/>
            <person name="Blanchet N."/>
            <person name="Boniface M.C."/>
            <person name="Brunel D."/>
            <person name="Catrice O."/>
            <person name="Chaidir N."/>
            <person name="Claudel C."/>
            <person name="Donnadieu C."/>
            <person name="Faraut T."/>
            <person name="Fievet G."/>
            <person name="Helmstetter N."/>
            <person name="King M."/>
            <person name="Knapp S.J."/>
            <person name="Lai Z."/>
            <person name="Le Paslier M.C."/>
            <person name="Lippi Y."/>
            <person name="Lorenzon L."/>
            <person name="Mandel J.R."/>
            <person name="Marage G."/>
            <person name="Marchand G."/>
            <person name="Marquand E."/>
            <person name="Bret-Mestries E."/>
            <person name="Morien E."/>
            <person name="Nambeesan S."/>
            <person name="Nguyen T."/>
            <person name="Pegot-Espagnet P."/>
            <person name="Pouilly N."/>
            <person name="Raftis F."/>
            <person name="Sallet E."/>
            <person name="Schiex T."/>
            <person name="Thomas J."/>
            <person name="Vandecasteele C."/>
            <person name="Vares D."/>
            <person name="Vear F."/>
            <person name="Vautrin S."/>
            <person name="Crespi M."/>
            <person name="Mangin B."/>
            <person name="Burke J.M."/>
            <person name="Salse J."/>
            <person name="Munos S."/>
            <person name="Vincourt P."/>
            <person name="Rieseberg L.H."/>
            <person name="Langlade N.B."/>
        </authorList>
    </citation>
    <scope>NUCLEOTIDE SEQUENCE</scope>
    <source>
        <tissue evidence="16">Leaves</tissue>
    </source>
</reference>
<dbReference type="SUPFAM" id="SSF52058">
    <property type="entry name" value="L domain-like"/>
    <property type="match status" value="2"/>
</dbReference>
<comment type="caution">
    <text evidence="16">The sequence shown here is derived from an EMBL/GenBank/DDBJ whole genome shotgun (WGS) entry which is preliminary data.</text>
</comment>
<protein>
    <recommendedName>
        <fullName evidence="15">Protein kinase domain-containing protein</fullName>
    </recommendedName>
</protein>
<dbReference type="SMART" id="SM00365">
    <property type="entry name" value="LRR_SD22"/>
    <property type="match status" value="5"/>
</dbReference>
<dbReference type="FunFam" id="3.30.200.20:FF:001009">
    <property type="entry name" value="LRR receptor-like serine/threonine-protein kinase FLS2"/>
    <property type="match status" value="1"/>
</dbReference>
<accession>A0A9K3NSM0</accession>
<keyword evidence="16" id="KW-0808">Transferase</keyword>
<dbReference type="GO" id="GO:0005886">
    <property type="term" value="C:plasma membrane"/>
    <property type="evidence" value="ECO:0000318"/>
    <property type="project" value="GO_Central"/>
</dbReference>
<sequence>MKFKIIILLPFLVLGVLSADSILEDEANALKHFKNAITDDPTGALLDWNADSTHHCNWTGIQCHNITKRVISISIQGTHIKGQISPFLGNLSSLQLLNLSYNSFTGNIPFQLGYCTKLLLLDLYTNSLSGPIPSELGKLRNLQTLDLGKNSITGIIPDSLCDCTSLLQLYLDDNKLTGSIPGEIRNLSRLQILQLNENSLSGNIPYEIGSCKNLKLLSLYSNKLTGSIPGEIGNLQGLQFLRLYDNQLNSTIPRSLFQLKSLISLQLGHNNLSGNVSSEISSLESLEKLALHKNKLTGEIPASISRLVNLSTLSLSTNFLIGPLPSSIGSLNNLRKLKIQRNSFSGPIPQEIGNLTSLIVLDLGQNQFSGTIPVEISNISSLQRLSTGDNNLQGRIPDKIFELKQLTELYMMNNNFEGSILNSVSRLGMLSRLDLSRNRFNGSIGDSLTKPNRLVLIDLSHNFFTRSISRPVISRTIPSEFGKMEMVQAIDISNNNLSGGIPVTIQNCRNLQSLDLSGNQLSGALSNKIFPTLDVLYYINLSRNQLVGEIPESMANLTLLTSVDLSQNKFNGTIPENFGNNVALKHLNLSFNHLEGRVPDTKLFKNSSVVGLLGNPSLCVTNDTKSCAFSTQSNHSHQISRKVVFIFAIAGSLALLLVLMLGVLCYCRVRKPKVNESGEPKFTQAFPLKRFDRKELESATDGFSESNILGTSSLSTVYKGKLADGKMIAVKTLNFIEFSEESDKSFYQEMNTLAKLRHRNLVKVVGYAWESGKLKALVLEYMENGNLDKIIHDTGIDRTRFDLSERVDVLVSVSRGLVYLHSEYDFTMVHCDLKPSNILLDEKWNAHVSDFGTARILGVHHQDGSSVSSASAFQGTIGYLAPEFAYMRKVTTKVDTFSFGIVMMEFITRKRPTGLTEDDITLPQLIEQSLSNGINGLIEIVDPDLASDFSTIHDVVAQILQLALRCTQPDPDDRPDMNEILSSLTKISKKV</sequence>
<dbReference type="Pfam" id="PF00069">
    <property type="entry name" value="Pkinase"/>
    <property type="match status" value="1"/>
</dbReference>
<dbReference type="Gene3D" id="3.80.10.10">
    <property type="entry name" value="Ribonuclease Inhibitor"/>
    <property type="match status" value="5"/>
</dbReference>